<feature type="compositionally biased region" description="Low complexity" evidence="1">
    <location>
        <begin position="248"/>
        <end position="265"/>
    </location>
</feature>
<feature type="compositionally biased region" description="Basic and acidic residues" evidence="1">
    <location>
        <begin position="447"/>
        <end position="475"/>
    </location>
</feature>
<feature type="region of interest" description="Disordered" evidence="1">
    <location>
        <begin position="1"/>
        <end position="265"/>
    </location>
</feature>
<feature type="compositionally biased region" description="Acidic residues" evidence="1">
    <location>
        <begin position="35"/>
        <end position="51"/>
    </location>
</feature>
<proteinExistence type="predicted"/>
<evidence type="ECO:0000313" key="4">
    <source>
        <dbReference type="Proteomes" id="UP000242770"/>
    </source>
</evidence>
<protein>
    <submittedName>
        <fullName evidence="3">Uncharacterized protein</fullName>
    </submittedName>
</protein>
<name>A0A0F7S6U3_9BASI</name>
<feature type="compositionally biased region" description="Polar residues" evidence="1">
    <location>
        <begin position="219"/>
        <end position="239"/>
    </location>
</feature>
<feature type="region of interest" description="Disordered" evidence="1">
    <location>
        <begin position="313"/>
        <end position="546"/>
    </location>
</feature>
<feature type="region of interest" description="Disordered" evidence="1">
    <location>
        <begin position="644"/>
        <end position="705"/>
    </location>
</feature>
<dbReference type="STRING" id="49012.A0A0F7S6U3"/>
<feature type="region of interest" description="Disordered" evidence="1">
    <location>
        <begin position="743"/>
        <end position="764"/>
    </location>
</feature>
<feature type="compositionally biased region" description="Basic and acidic residues" evidence="1">
    <location>
        <begin position="490"/>
        <end position="546"/>
    </location>
</feature>
<feature type="region of interest" description="Disordered" evidence="1">
    <location>
        <begin position="593"/>
        <end position="622"/>
    </location>
</feature>
<dbReference type="Proteomes" id="UP000242770">
    <property type="component" value="Unassembled WGS sequence"/>
</dbReference>
<dbReference type="OrthoDB" id="3353673at2759"/>
<reference evidence="4" key="3">
    <citation type="submission" date="2014-06" db="EMBL/GenBank/DDBJ databases">
        <authorList>
            <person name="Berkman P.J."/>
        </authorList>
    </citation>
    <scope>NUCLEOTIDE SEQUENCE [LARGE SCALE GENOMIC DNA]</scope>
</reference>
<dbReference type="EMBL" id="CCFA01003606">
    <property type="protein sequence ID" value="CDW98682.1"/>
    <property type="molecule type" value="Genomic_DNA"/>
</dbReference>
<feature type="compositionally biased region" description="Polar residues" evidence="1">
    <location>
        <begin position="165"/>
        <end position="182"/>
    </location>
</feature>
<evidence type="ECO:0000313" key="3">
    <source>
        <dbReference type="EMBL" id="CDW98682.1"/>
    </source>
</evidence>
<keyword evidence="4" id="KW-1185">Reference proteome</keyword>
<sequence length="1169" mass="127137">MSQPGSTKPSTGSQLASTSAPIDNFAPAPQKAPSDDEAEEGEILDEEEGEIPESLPTEPAVSPAAPTQPISSAVTEPAPDSPKQPATPELPATKTVDEDDKQHDDLKPQLATEAPVEDAAEANAKTSQPVEPAEPASESTQTPAEPVPASTSEETKTHEAVQESIPEQNISDDATPTASTEAPKQPAEPAQDRFASQEREDPSTPKLTVAEAPKPESATAASTTVEEQGQDNVVDTTMRSTEDAPTIAEEPSAVEAQPQEAAPEVVPAEAVLKTDEAADIDVDEQVASAPQPASDDIEKPADAVLEPMQVDDSVHTPAVHTPALPSDGLEAPDPAESTIEAPVEDHQEQEVTALESAASPPHVKSESRTEAYDPSQSGATQVPETVPSEPVPIAEPGHQEHPQKEESNRTDFVPRQKPIAEQEVPFEAHQRSATPRVVTAASISETSRPEEFQRHATVERDDASASRTLEADHVQSRTTNRGSAAPSTGQERRSERERTKDRSHPPERSQDREQRAREKDRRRELERLERERERERERIREAERDREMMIARENEEARLIWLSLPGNDHPQYYTDTDSDSCYGVGGALGVDLTDEEDKDLNPPYPLSLQEYHPAPSYSQSYYDDSYYTSKRKRTDDANEVDFVGSSRRNRRKPISKPSDVDRPAPSSSVTVQRQALPSTAMIDIDDFPVPDSSIRSEPSDRPFASRLERASLSRISLYARPEEADEDFESSGSDEEAMRIAEERKRRHGNRGGNRGNKLSRDKGARWVRRGKLGSWTEMRMEKEIGDRVRHRVEAMQKDNVRALLSAMPEEDKAMLSQFPALRDGLLPSEAPSNARRDARGRLLPSDVSEAARIDAELGLDGGAMDASGTRLERPEHLTSTSLAPTLLKPAITPRQLLTSHTLRHTFRNPHIAALGKTALDLIESEGVVGRAVGRCWAAMERGGWNEDPEPKGDEAEESHHQNDVNGMDVDGSDAESSTRHRVEDGGANGASTSVFGSAIDNPALSHLDRLFVTKQGLAIPRLDDMGQPIFVPPSPATQATRAQAGLAEEAAGEPVIETTLLPAPEQRSIVLAALECLHDLAADSREYVDRLEEVRSRLAAVKRRRAQVWNAVRQWALDKDTEASLANGVSTENGASKSIVEAAGATLAAPTLSTATLAANGTSPKKRK</sequence>
<feature type="compositionally biased region" description="Polar residues" evidence="1">
    <location>
        <begin position="476"/>
        <end position="489"/>
    </location>
</feature>
<feature type="compositionally biased region" description="Basic and acidic residues" evidence="1">
    <location>
        <begin position="397"/>
        <end position="430"/>
    </location>
</feature>
<feature type="compositionally biased region" description="Basic and acidic residues" evidence="1">
    <location>
        <begin position="949"/>
        <end position="963"/>
    </location>
</feature>
<dbReference type="EMBL" id="LK056665">
    <property type="protein sequence ID" value="CDS82090.1"/>
    <property type="molecule type" value="Genomic_DNA"/>
</dbReference>
<feature type="region of interest" description="Disordered" evidence="1">
    <location>
        <begin position="942"/>
        <end position="991"/>
    </location>
</feature>
<dbReference type="AlphaFoldDB" id="A0A0F7S6U3"/>
<reference evidence="3" key="1">
    <citation type="submission" date="2014-06" db="EMBL/GenBank/DDBJ databases">
        <authorList>
            <person name="Berkman J.Paul."/>
        </authorList>
    </citation>
    <scope>NUCLEOTIDE SEQUENCE [LARGE SCALE GENOMIC DNA]</scope>
</reference>
<organism evidence="3 4">
    <name type="scientific">Sporisorium scitamineum</name>
    <dbReference type="NCBI Taxonomy" id="49012"/>
    <lineage>
        <taxon>Eukaryota</taxon>
        <taxon>Fungi</taxon>
        <taxon>Dikarya</taxon>
        <taxon>Basidiomycota</taxon>
        <taxon>Ustilaginomycotina</taxon>
        <taxon>Ustilaginomycetes</taxon>
        <taxon>Ustilaginales</taxon>
        <taxon>Ustilaginaceae</taxon>
        <taxon>Sporisorium</taxon>
    </lineage>
</organism>
<gene>
    <name evidence="3" type="primary">SSCI60330.1</name>
    <name evidence="2" type="ORF">SPSC_02910</name>
</gene>
<evidence type="ECO:0000313" key="2">
    <source>
        <dbReference type="EMBL" id="CDS82090.1"/>
    </source>
</evidence>
<accession>A0A0F7S6U3</accession>
<feature type="compositionally biased region" description="Polar residues" evidence="1">
    <location>
        <begin position="665"/>
        <end position="677"/>
    </location>
</feature>
<feature type="compositionally biased region" description="Polar residues" evidence="1">
    <location>
        <begin position="374"/>
        <end position="383"/>
    </location>
</feature>
<evidence type="ECO:0000256" key="1">
    <source>
        <dbReference type="SAM" id="MobiDB-lite"/>
    </source>
</evidence>
<reference evidence="2" key="2">
    <citation type="submission" date="2014-06" db="EMBL/GenBank/DDBJ databases">
        <authorList>
            <person name="Ju J."/>
            <person name="Zhang J."/>
        </authorList>
    </citation>
    <scope>NUCLEOTIDE SEQUENCE</scope>
    <source>
        <strain evidence="2">SscI8</strain>
    </source>
</reference>
<feature type="compositionally biased region" description="Polar residues" evidence="1">
    <location>
        <begin position="1"/>
        <end position="21"/>
    </location>
</feature>